<evidence type="ECO:0000313" key="2">
    <source>
        <dbReference type="Proteomes" id="UP001147752"/>
    </source>
</evidence>
<dbReference type="AlphaFoldDB" id="A0A9W9SDV1"/>
<sequence>MLCPPDGSTFISPGLDPNQSIKRFLNPEWDSAIPLRAAKFLLDPVTYDGIPFRSLFDLVGLFISSIGYAPHHANARSFYLPLTAMYGKWCTTLGDTAPTVFNCTWITAGNDQDRFFLGASLEGYKDIHRAGEWTEAIMEARFSLINDTAVRTSGYKMYDCPLALTTGKVYPLIHISKQNINPVTHGITLHKRGLFPAKYEDHLSGKIWSSVKELCANCRELIRMWGGFPANFNPMADAEGAPP</sequence>
<name>A0A9W9SDV1_9EURO</name>
<proteinExistence type="predicted"/>
<dbReference type="EMBL" id="JAPZBT010000002">
    <property type="protein sequence ID" value="KAJ5375409.1"/>
    <property type="molecule type" value="Genomic_DNA"/>
</dbReference>
<keyword evidence="2" id="KW-1185">Reference proteome</keyword>
<comment type="caution">
    <text evidence="1">The sequence shown here is derived from an EMBL/GenBank/DDBJ whole genome shotgun (WGS) entry which is preliminary data.</text>
</comment>
<organism evidence="1 2">
    <name type="scientific">Penicillium concentricum</name>
    <dbReference type="NCBI Taxonomy" id="293559"/>
    <lineage>
        <taxon>Eukaryota</taxon>
        <taxon>Fungi</taxon>
        <taxon>Dikarya</taxon>
        <taxon>Ascomycota</taxon>
        <taxon>Pezizomycotina</taxon>
        <taxon>Eurotiomycetes</taxon>
        <taxon>Eurotiomycetidae</taxon>
        <taxon>Eurotiales</taxon>
        <taxon>Aspergillaceae</taxon>
        <taxon>Penicillium</taxon>
    </lineage>
</organism>
<evidence type="ECO:0000313" key="1">
    <source>
        <dbReference type="EMBL" id="KAJ5375409.1"/>
    </source>
</evidence>
<dbReference type="OrthoDB" id="5350472at2759"/>
<dbReference type="RefSeq" id="XP_056581395.1">
    <property type="nucleotide sequence ID" value="XM_056725145.1"/>
</dbReference>
<accession>A0A9W9SDV1</accession>
<reference evidence="1" key="2">
    <citation type="journal article" date="2023" name="IMA Fungus">
        <title>Comparative genomic study of the Penicillium genus elucidates a diverse pangenome and 15 lateral gene transfer events.</title>
        <authorList>
            <person name="Petersen C."/>
            <person name="Sorensen T."/>
            <person name="Nielsen M.R."/>
            <person name="Sondergaard T.E."/>
            <person name="Sorensen J.L."/>
            <person name="Fitzpatrick D.A."/>
            <person name="Frisvad J.C."/>
            <person name="Nielsen K.L."/>
        </authorList>
    </citation>
    <scope>NUCLEOTIDE SEQUENCE</scope>
    <source>
        <strain evidence="1">IBT 3081</strain>
    </source>
</reference>
<dbReference type="Proteomes" id="UP001147752">
    <property type="component" value="Unassembled WGS sequence"/>
</dbReference>
<gene>
    <name evidence="1" type="ORF">N7517_007415</name>
</gene>
<protein>
    <submittedName>
        <fullName evidence="1">Uncharacterized protein</fullName>
    </submittedName>
</protein>
<dbReference type="GeneID" id="81464328"/>
<reference evidence="1" key="1">
    <citation type="submission" date="2022-12" db="EMBL/GenBank/DDBJ databases">
        <authorList>
            <person name="Petersen C."/>
        </authorList>
    </citation>
    <scope>NUCLEOTIDE SEQUENCE</scope>
    <source>
        <strain evidence="1">IBT 3081</strain>
    </source>
</reference>